<dbReference type="InterPro" id="IPR011712">
    <property type="entry name" value="Sig_transdc_His_kin_sub3_dim/P"/>
</dbReference>
<feature type="repeat" description="TPR" evidence="9">
    <location>
        <begin position="88"/>
        <end position="121"/>
    </location>
</feature>
<organism evidence="13 14">
    <name type="scientific">Chryseobacterium edaphi</name>
    <dbReference type="NCBI Taxonomy" id="2976532"/>
    <lineage>
        <taxon>Bacteria</taxon>
        <taxon>Pseudomonadati</taxon>
        <taxon>Bacteroidota</taxon>
        <taxon>Flavobacteriia</taxon>
        <taxon>Flavobacteriales</taxon>
        <taxon>Weeksellaceae</taxon>
        <taxon>Chryseobacterium group</taxon>
        <taxon>Chryseobacterium</taxon>
    </lineage>
</organism>
<dbReference type="RefSeq" id="WP_263002864.1">
    <property type="nucleotide sequence ID" value="NZ_JAOTEM010000002.1"/>
</dbReference>
<dbReference type="SMART" id="SM00387">
    <property type="entry name" value="HATPase_c"/>
    <property type="match status" value="1"/>
</dbReference>
<sequence length="616" mass="71729">MGQKKDPEIEKMLTKYRSNLSENLDSSFYYINKIKIISEHKGDNFYLSKGFYGLGYCYYKKGDIQKAQKYISTSIPIAVKSKNFQTLALAYNQLGLIKNNESNYPVAIQLFLKSLKISEKNELNEKSFALKNLGNLFLSQNDTTQAIKYFEEDYLFTKEKKLIPEQFGSCNNLGLILRKKNPGLALQYFNTALSTAKKLDNKRWQYDVHINLSVLYMSANEYKDYNKTIIHLKNAKKLIDEIGDSNLYFLYYYNFGGYYYKKGQYSNAVDYYFKAEKIVQNSSIPLDYKISLMDDLHSALENNGDYKKAYQYQKIYHKLNDSIFSVEKAKNINEIITKYEVDKKNSQIKLLNQQKEFQEKKSKLVLISSLLFILILIGFLYFVYKKSQFQKRLRHQENINYHQEKEKLIQNQKLNEMSAVIKGQDFERNRIAKDLHDGVAGDLAGIKLLLAKENLDLNNKNLEKIQDNLSDVFQEIRQISHNLSLNNLKDKNLKDLLLDLELNYQKRNEFNFEVHIYPEDAVDDLSEINKINIYRILQELLSNISKHAKATEVELSINRHLNEINIIITDNGIGFSIDKKGVGLNNIQERLQTISGEINIQSDLNKGTSIVIELKL</sequence>
<dbReference type="Pfam" id="PF13181">
    <property type="entry name" value="TPR_8"/>
    <property type="match status" value="1"/>
</dbReference>
<name>A0ABT2W5C8_9FLAO</name>
<keyword evidence="9" id="KW-0802">TPR repeat</keyword>
<dbReference type="SUPFAM" id="SSF48452">
    <property type="entry name" value="TPR-like"/>
    <property type="match status" value="2"/>
</dbReference>
<keyword evidence="7" id="KW-0067">ATP-binding</keyword>
<dbReference type="Gene3D" id="1.20.5.1930">
    <property type="match status" value="1"/>
</dbReference>
<dbReference type="Pfam" id="PF13424">
    <property type="entry name" value="TPR_12"/>
    <property type="match status" value="1"/>
</dbReference>
<dbReference type="PANTHER" id="PTHR24421">
    <property type="entry name" value="NITRATE/NITRITE SENSOR PROTEIN NARX-RELATED"/>
    <property type="match status" value="1"/>
</dbReference>
<evidence type="ECO:0000313" key="14">
    <source>
        <dbReference type="Proteomes" id="UP001208649"/>
    </source>
</evidence>
<evidence type="ECO:0000256" key="2">
    <source>
        <dbReference type="ARBA" id="ARBA00012438"/>
    </source>
</evidence>
<evidence type="ECO:0000256" key="1">
    <source>
        <dbReference type="ARBA" id="ARBA00000085"/>
    </source>
</evidence>
<feature type="coiled-coil region" evidence="10">
    <location>
        <begin position="448"/>
        <end position="482"/>
    </location>
</feature>
<dbReference type="SUPFAM" id="SSF55874">
    <property type="entry name" value="ATPase domain of HSP90 chaperone/DNA topoisomerase II/histidine kinase"/>
    <property type="match status" value="1"/>
</dbReference>
<evidence type="ECO:0000256" key="4">
    <source>
        <dbReference type="ARBA" id="ARBA00022679"/>
    </source>
</evidence>
<keyword evidence="14" id="KW-1185">Reference proteome</keyword>
<evidence type="ECO:0000256" key="3">
    <source>
        <dbReference type="ARBA" id="ARBA00022553"/>
    </source>
</evidence>
<dbReference type="PROSITE" id="PS50005">
    <property type="entry name" value="TPR"/>
    <property type="match status" value="2"/>
</dbReference>
<evidence type="ECO:0000256" key="5">
    <source>
        <dbReference type="ARBA" id="ARBA00022741"/>
    </source>
</evidence>
<accession>A0ABT2W5C8</accession>
<keyword evidence="11" id="KW-0472">Membrane</keyword>
<dbReference type="SMART" id="SM00028">
    <property type="entry name" value="TPR"/>
    <property type="match status" value="5"/>
</dbReference>
<dbReference type="EC" id="2.7.13.3" evidence="2"/>
<evidence type="ECO:0000256" key="9">
    <source>
        <dbReference type="PROSITE-ProRule" id="PRU00339"/>
    </source>
</evidence>
<evidence type="ECO:0000256" key="7">
    <source>
        <dbReference type="ARBA" id="ARBA00022840"/>
    </source>
</evidence>
<keyword evidence="4" id="KW-0808">Transferase</keyword>
<dbReference type="PANTHER" id="PTHR24421:SF10">
    <property type="entry name" value="NITRATE_NITRITE SENSOR PROTEIN NARQ"/>
    <property type="match status" value="1"/>
</dbReference>
<keyword evidence="11" id="KW-1133">Transmembrane helix</keyword>
<proteinExistence type="predicted"/>
<keyword evidence="8" id="KW-0902">Two-component regulatory system</keyword>
<evidence type="ECO:0000313" key="13">
    <source>
        <dbReference type="EMBL" id="MCU7617421.1"/>
    </source>
</evidence>
<dbReference type="EMBL" id="JAOTEM010000002">
    <property type="protein sequence ID" value="MCU7617421.1"/>
    <property type="molecule type" value="Genomic_DNA"/>
</dbReference>
<evidence type="ECO:0000256" key="8">
    <source>
        <dbReference type="ARBA" id="ARBA00023012"/>
    </source>
</evidence>
<keyword evidence="5" id="KW-0547">Nucleotide-binding</keyword>
<dbReference type="Pfam" id="PF07730">
    <property type="entry name" value="HisKA_3"/>
    <property type="match status" value="1"/>
</dbReference>
<dbReference type="Gene3D" id="3.30.565.10">
    <property type="entry name" value="Histidine kinase-like ATPase, C-terminal domain"/>
    <property type="match status" value="1"/>
</dbReference>
<evidence type="ECO:0000256" key="6">
    <source>
        <dbReference type="ARBA" id="ARBA00022777"/>
    </source>
</evidence>
<protein>
    <recommendedName>
        <fullName evidence="2">histidine kinase</fullName>
        <ecNumber evidence="2">2.7.13.3</ecNumber>
    </recommendedName>
</protein>
<keyword evidence="11" id="KW-0812">Transmembrane</keyword>
<dbReference type="PROSITE" id="PS50109">
    <property type="entry name" value="HIS_KIN"/>
    <property type="match status" value="1"/>
</dbReference>
<dbReference type="InterPro" id="IPR036890">
    <property type="entry name" value="HATPase_C_sf"/>
</dbReference>
<dbReference type="Gene3D" id="1.25.40.10">
    <property type="entry name" value="Tetratricopeptide repeat domain"/>
    <property type="match status" value="2"/>
</dbReference>
<feature type="repeat" description="TPR" evidence="9">
    <location>
        <begin position="249"/>
        <end position="282"/>
    </location>
</feature>
<dbReference type="InterPro" id="IPR050482">
    <property type="entry name" value="Sensor_HK_TwoCompSys"/>
</dbReference>
<reference evidence="14" key="1">
    <citation type="submission" date="2023-07" db="EMBL/GenBank/DDBJ databases">
        <title>Chryseobacterium sp. strain PBS4-4 Genome sequencing and assembly.</title>
        <authorList>
            <person name="Jung Y."/>
        </authorList>
    </citation>
    <scope>NUCLEOTIDE SEQUENCE [LARGE SCALE GENOMIC DNA]</scope>
    <source>
        <strain evidence="14">PBS4-4</strain>
    </source>
</reference>
<comment type="caution">
    <text evidence="13">The sequence shown here is derived from an EMBL/GenBank/DDBJ whole genome shotgun (WGS) entry which is preliminary data.</text>
</comment>
<dbReference type="CDD" id="cd16917">
    <property type="entry name" value="HATPase_UhpB-NarQ-NarX-like"/>
    <property type="match status" value="1"/>
</dbReference>
<comment type="catalytic activity">
    <reaction evidence="1">
        <text>ATP + protein L-histidine = ADP + protein N-phospho-L-histidine.</text>
        <dbReference type="EC" id="2.7.13.3"/>
    </reaction>
</comment>
<evidence type="ECO:0000256" key="11">
    <source>
        <dbReference type="SAM" id="Phobius"/>
    </source>
</evidence>
<keyword evidence="6 13" id="KW-0418">Kinase</keyword>
<evidence type="ECO:0000259" key="12">
    <source>
        <dbReference type="PROSITE" id="PS50109"/>
    </source>
</evidence>
<dbReference type="GO" id="GO:0016301">
    <property type="term" value="F:kinase activity"/>
    <property type="evidence" value="ECO:0007669"/>
    <property type="project" value="UniProtKB-KW"/>
</dbReference>
<dbReference type="Proteomes" id="UP001208649">
    <property type="component" value="Unassembled WGS sequence"/>
</dbReference>
<gene>
    <name evidence="13" type="ORF">NZ698_09440</name>
</gene>
<dbReference type="InterPro" id="IPR011990">
    <property type="entry name" value="TPR-like_helical_dom_sf"/>
</dbReference>
<dbReference type="InterPro" id="IPR003594">
    <property type="entry name" value="HATPase_dom"/>
</dbReference>
<dbReference type="InterPro" id="IPR019734">
    <property type="entry name" value="TPR_rpt"/>
</dbReference>
<dbReference type="Pfam" id="PF02518">
    <property type="entry name" value="HATPase_c"/>
    <property type="match status" value="1"/>
</dbReference>
<dbReference type="InterPro" id="IPR005467">
    <property type="entry name" value="His_kinase_dom"/>
</dbReference>
<feature type="domain" description="Histidine kinase" evidence="12">
    <location>
        <begin position="430"/>
        <end position="616"/>
    </location>
</feature>
<keyword evidence="10" id="KW-0175">Coiled coil</keyword>
<keyword evidence="3" id="KW-0597">Phosphoprotein</keyword>
<feature type="transmembrane region" description="Helical" evidence="11">
    <location>
        <begin position="364"/>
        <end position="384"/>
    </location>
</feature>
<evidence type="ECO:0000256" key="10">
    <source>
        <dbReference type="SAM" id="Coils"/>
    </source>
</evidence>